<dbReference type="GO" id="GO:0004222">
    <property type="term" value="F:metalloendopeptidase activity"/>
    <property type="evidence" value="ECO:0007669"/>
    <property type="project" value="TreeGrafter"/>
</dbReference>
<keyword evidence="5" id="KW-0645">Protease</keyword>
<evidence type="ECO:0000313" key="7">
    <source>
        <dbReference type="EMBL" id="SUM42578.1"/>
    </source>
</evidence>
<dbReference type="InterPro" id="IPR016047">
    <property type="entry name" value="M23ase_b-sheet_dom"/>
</dbReference>
<evidence type="ECO:0000256" key="5">
    <source>
        <dbReference type="ARBA" id="ARBA00023049"/>
    </source>
</evidence>
<gene>
    <name evidence="7" type="ORF">NCTC13830_00097</name>
</gene>
<evidence type="ECO:0000256" key="3">
    <source>
        <dbReference type="ARBA" id="ARBA00006646"/>
    </source>
</evidence>
<keyword evidence="5" id="KW-0482">Metalloprotease</keyword>
<dbReference type="InterPro" id="IPR011055">
    <property type="entry name" value="Dup_hybrid_motif"/>
</dbReference>
<proteinExistence type="inferred from homology"/>
<dbReference type="CDD" id="cd12797">
    <property type="entry name" value="M23_peptidase"/>
    <property type="match status" value="1"/>
</dbReference>
<organism evidence="7 8">
    <name type="scientific">Staphylococcus petrasii</name>
    <dbReference type="NCBI Taxonomy" id="1276936"/>
    <lineage>
        <taxon>Bacteria</taxon>
        <taxon>Bacillati</taxon>
        <taxon>Bacillota</taxon>
        <taxon>Bacilli</taxon>
        <taxon>Bacillales</taxon>
        <taxon>Staphylococcaceae</taxon>
        <taxon>Staphylococcus</taxon>
    </lineage>
</organism>
<dbReference type="PANTHER" id="PTHR21666:SF270">
    <property type="entry name" value="MUREIN HYDROLASE ACTIVATOR ENVC"/>
    <property type="match status" value="1"/>
</dbReference>
<dbReference type="Pfam" id="PF01551">
    <property type="entry name" value="Peptidase_M23"/>
    <property type="match status" value="1"/>
</dbReference>
<evidence type="ECO:0000256" key="2">
    <source>
        <dbReference type="ARBA" id="ARBA00001947"/>
    </source>
</evidence>
<keyword evidence="5" id="KW-0378">Hydrolase</keyword>
<protein>
    <recommendedName>
        <fullName evidence="4">lysostaphin</fullName>
        <ecNumber evidence="4">3.4.24.75</ecNumber>
    </recommendedName>
</protein>
<evidence type="ECO:0000259" key="6">
    <source>
        <dbReference type="Pfam" id="PF01551"/>
    </source>
</evidence>
<comment type="cofactor">
    <cofactor evidence="2">
        <name>Zn(2+)</name>
        <dbReference type="ChEBI" id="CHEBI:29105"/>
    </cofactor>
</comment>
<evidence type="ECO:0000313" key="8">
    <source>
        <dbReference type="Proteomes" id="UP000254047"/>
    </source>
</evidence>
<dbReference type="GO" id="GO:0006508">
    <property type="term" value="P:proteolysis"/>
    <property type="evidence" value="ECO:0007669"/>
    <property type="project" value="UniProtKB-KW"/>
</dbReference>
<dbReference type="InterPro" id="IPR050570">
    <property type="entry name" value="Cell_wall_metabolism_enzyme"/>
</dbReference>
<dbReference type="SUPFAM" id="SSF51261">
    <property type="entry name" value="Duplicated hybrid motif"/>
    <property type="match status" value="1"/>
</dbReference>
<sequence length="234" mass="26580">MFNQLELNNSIRCIYLSKDNKWGVAVTIHKVTKKILGLLLVPINKEREQFFSGFNYFMPIDREWKVVWGGDTLLTNYHSNISSQKYAYDLLIEKENKTYSDEGNQNGDYFAYKQNIVAPRSGVVVDVRNSIKDNQPGVMNEKQLLGNYVIMRHGEQEYSLIAHFMPNSILVTPGQSVKSGDLLGKCGNSGHSSEPHIHFQVMTTPLLSEDCLSKKIKFENLEDPFIGDIVTGKN</sequence>
<dbReference type="PANTHER" id="PTHR21666">
    <property type="entry name" value="PEPTIDASE-RELATED"/>
    <property type="match status" value="1"/>
</dbReference>
<dbReference type="EMBL" id="UHDO01000001">
    <property type="protein sequence ID" value="SUM42578.1"/>
    <property type="molecule type" value="Genomic_DNA"/>
</dbReference>
<dbReference type="Gene3D" id="2.70.70.10">
    <property type="entry name" value="Glucose Permease (Domain IIA)"/>
    <property type="match status" value="1"/>
</dbReference>
<dbReference type="RefSeq" id="WP_103299066.1">
    <property type="nucleotide sequence ID" value="NZ_SRLF01000007.1"/>
</dbReference>
<comment type="similarity">
    <text evidence="3">Belongs to the peptidase M23B family.</text>
</comment>
<feature type="domain" description="M23ase beta-sheet core" evidence="6">
    <location>
        <begin position="112"/>
        <end position="203"/>
    </location>
</feature>
<comment type="catalytic activity">
    <reaction evidence="1">
        <text>Hydrolysis of the -Gly-|-Gly- bond in the pentaglycine inter-peptide link joining staphylococcal cell wall peptidoglycans.</text>
        <dbReference type="EC" id="3.4.24.75"/>
    </reaction>
</comment>
<accession>A0A380FX56</accession>
<evidence type="ECO:0000256" key="4">
    <source>
        <dbReference type="ARBA" id="ARBA00012322"/>
    </source>
</evidence>
<evidence type="ECO:0000256" key="1">
    <source>
        <dbReference type="ARBA" id="ARBA00001667"/>
    </source>
</evidence>
<reference evidence="7 8" key="1">
    <citation type="submission" date="2018-06" db="EMBL/GenBank/DDBJ databases">
        <authorList>
            <consortium name="Pathogen Informatics"/>
            <person name="Doyle S."/>
        </authorList>
    </citation>
    <scope>NUCLEOTIDE SEQUENCE [LARGE SCALE GENOMIC DNA]</scope>
    <source>
        <strain evidence="7 8">NCTC13830</strain>
    </source>
</reference>
<name>A0A380FX56_9STAP</name>
<dbReference type="Proteomes" id="UP000254047">
    <property type="component" value="Unassembled WGS sequence"/>
</dbReference>
<dbReference type="AlphaFoldDB" id="A0A380FX56"/>
<dbReference type="EC" id="3.4.24.75" evidence="4"/>